<organism evidence="8 9">
    <name type="scientific">Oidiodendron maius (strain Zn)</name>
    <dbReference type="NCBI Taxonomy" id="913774"/>
    <lineage>
        <taxon>Eukaryota</taxon>
        <taxon>Fungi</taxon>
        <taxon>Dikarya</taxon>
        <taxon>Ascomycota</taxon>
        <taxon>Pezizomycotina</taxon>
        <taxon>Leotiomycetes</taxon>
        <taxon>Leotiomycetes incertae sedis</taxon>
        <taxon>Myxotrichaceae</taxon>
        <taxon>Oidiodendron</taxon>
    </lineage>
</organism>
<reference evidence="9" key="2">
    <citation type="submission" date="2015-01" db="EMBL/GenBank/DDBJ databases">
        <title>Evolutionary Origins and Diversification of the Mycorrhizal Mutualists.</title>
        <authorList>
            <consortium name="DOE Joint Genome Institute"/>
            <consortium name="Mycorrhizal Genomics Consortium"/>
            <person name="Kohler A."/>
            <person name="Kuo A."/>
            <person name="Nagy L.G."/>
            <person name="Floudas D."/>
            <person name="Copeland A."/>
            <person name="Barry K.W."/>
            <person name="Cichocki N."/>
            <person name="Veneault-Fourrey C."/>
            <person name="LaButti K."/>
            <person name="Lindquist E.A."/>
            <person name="Lipzen A."/>
            <person name="Lundell T."/>
            <person name="Morin E."/>
            <person name="Murat C."/>
            <person name="Riley R."/>
            <person name="Ohm R."/>
            <person name="Sun H."/>
            <person name="Tunlid A."/>
            <person name="Henrissat B."/>
            <person name="Grigoriev I.V."/>
            <person name="Hibbett D.S."/>
            <person name="Martin F."/>
        </authorList>
    </citation>
    <scope>NUCLEOTIDE SEQUENCE [LARGE SCALE GENOMIC DNA]</scope>
    <source>
        <strain evidence="9">Zn</strain>
    </source>
</reference>
<dbReference type="PROSITE" id="PS01359">
    <property type="entry name" value="ZF_PHD_1"/>
    <property type="match status" value="1"/>
</dbReference>
<keyword evidence="1" id="KW-0479">Metal-binding</keyword>
<evidence type="ECO:0000256" key="5">
    <source>
        <dbReference type="PROSITE-ProRule" id="PRU00146"/>
    </source>
</evidence>
<dbReference type="GO" id="GO:0000981">
    <property type="term" value="F:DNA-binding transcription factor activity, RNA polymerase II-specific"/>
    <property type="evidence" value="ECO:0007669"/>
    <property type="project" value="InterPro"/>
</dbReference>
<keyword evidence="4" id="KW-0539">Nucleus</keyword>
<dbReference type="CDD" id="cd00067">
    <property type="entry name" value="GAL4"/>
    <property type="match status" value="1"/>
</dbReference>
<dbReference type="GO" id="GO:0008270">
    <property type="term" value="F:zinc ion binding"/>
    <property type="evidence" value="ECO:0007669"/>
    <property type="project" value="UniProtKB-KW"/>
</dbReference>
<dbReference type="InterPro" id="IPR001138">
    <property type="entry name" value="Zn2Cys6_DnaBD"/>
</dbReference>
<dbReference type="EMBL" id="KN832877">
    <property type="protein sequence ID" value="KIN00665.1"/>
    <property type="molecule type" value="Genomic_DNA"/>
</dbReference>
<keyword evidence="9" id="KW-1185">Reference proteome</keyword>
<accession>A0A0C3HBW5</accession>
<keyword evidence="3" id="KW-0862">Zinc</keyword>
<dbReference type="OrthoDB" id="3563954at2759"/>
<gene>
    <name evidence="8" type="ORF">OIDMADRAFT_180847</name>
</gene>
<dbReference type="SMART" id="SM00249">
    <property type="entry name" value="PHD"/>
    <property type="match status" value="1"/>
</dbReference>
<evidence type="ECO:0000313" key="9">
    <source>
        <dbReference type="Proteomes" id="UP000054321"/>
    </source>
</evidence>
<dbReference type="HOGENOM" id="CLU_480660_0_0_1"/>
<dbReference type="Gene3D" id="3.30.40.10">
    <property type="entry name" value="Zinc/RING finger domain, C3HC4 (zinc finger)"/>
    <property type="match status" value="1"/>
</dbReference>
<dbReference type="PROSITE" id="PS50016">
    <property type="entry name" value="ZF_PHD_2"/>
    <property type="match status" value="1"/>
</dbReference>
<dbReference type="InterPro" id="IPR019786">
    <property type="entry name" value="Zinc_finger_PHD-type_CS"/>
</dbReference>
<dbReference type="InterPro" id="IPR019787">
    <property type="entry name" value="Znf_PHD-finger"/>
</dbReference>
<dbReference type="CDD" id="cd15489">
    <property type="entry name" value="PHD_SF"/>
    <property type="match status" value="1"/>
</dbReference>
<dbReference type="InterPro" id="IPR011011">
    <property type="entry name" value="Znf_FYVE_PHD"/>
</dbReference>
<feature type="region of interest" description="Disordered" evidence="6">
    <location>
        <begin position="50"/>
        <end position="93"/>
    </location>
</feature>
<evidence type="ECO:0000256" key="6">
    <source>
        <dbReference type="SAM" id="MobiDB-lite"/>
    </source>
</evidence>
<evidence type="ECO:0000259" key="7">
    <source>
        <dbReference type="PROSITE" id="PS50016"/>
    </source>
</evidence>
<dbReference type="InParanoid" id="A0A0C3HBW5"/>
<proteinExistence type="predicted"/>
<sequence length="567" mass="65040">MTLNDYSQKGVKRRACKDCFERKRRCEFSDENQATCNTCLKSSRKCLPRKPNEMTKKEPKRKNENSDYDPLRSPPSFRETSSTTMSLNLPDMTPAVTSEKSLPVLLGDPEQPNIMIPSGACGNCRQITRKSGGICDTQMLQCEIGTCQTWYHLSCIISTKRRRSILFSIKMGTKDFHFVCTKCLYTLGDQYIDGVSREIKHVKYIIEASNNGMNVGPEAISEGLEAIPTAYGYNKPLAIENPIPSLDEHAYELEDGSVLSQFPLTRDEKFQGFEQSIIVSLIEEIHQSIYNYDREVCWARQLSREGKNTYIKNPLEEWEAIDVGYQLTEGSEWFRLNDYTNAPSTSHKPITASLRQLLRTPPDKQLTISSELENIPFSRVHMSLIYWFVLDILSNEINLYELPHMKPMRIMMSAVANFGDTRWKMGRQVLREIQLRTWHRGQFKEIVIENSELQANLIQRLEAFLQPLTGTRISIPLWSPTRAAIIKSTIELWSYLEAVGGSIKLCHPVIGDKFDKNIHEEPNVDDEQKSDHDERKISWVLRRGFCLEEDVGDGTSRRMTVKAIVLT</sequence>
<dbReference type="InterPro" id="IPR013083">
    <property type="entry name" value="Znf_RING/FYVE/PHD"/>
</dbReference>
<dbReference type="Proteomes" id="UP000054321">
    <property type="component" value="Unassembled WGS sequence"/>
</dbReference>
<feature type="compositionally biased region" description="Basic and acidic residues" evidence="6">
    <location>
        <begin position="50"/>
        <end position="65"/>
    </location>
</feature>
<keyword evidence="2 5" id="KW-0863">Zinc-finger</keyword>
<dbReference type="AlphaFoldDB" id="A0A0C3HBW5"/>
<dbReference type="SUPFAM" id="SSF57903">
    <property type="entry name" value="FYVE/PHD zinc finger"/>
    <property type="match status" value="1"/>
</dbReference>
<evidence type="ECO:0000313" key="8">
    <source>
        <dbReference type="EMBL" id="KIN00665.1"/>
    </source>
</evidence>
<name>A0A0C3HBW5_OIDMZ</name>
<feature type="domain" description="PHD-type" evidence="7">
    <location>
        <begin position="118"/>
        <end position="186"/>
    </location>
</feature>
<protein>
    <recommendedName>
        <fullName evidence="7">PHD-type domain-containing protein</fullName>
    </recommendedName>
</protein>
<dbReference type="InterPro" id="IPR001965">
    <property type="entry name" value="Znf_PHD"/>
</dbReference>
<evidence type="ECO:0000256" key="3">
    <source>
        <dbReference type="ARBA" id="ARBA00022833"/>
    </source>
</evidence>
<evidence type="ECO:0000256" key="4">
    <source>
        <dbReference type="ARBA" id="ARBA00023242"/>
    </source>
</evidence>
<evidence type="ECO:0000256" key="2">
    <source>
        <dbReference type="ARBA" id="ARBA00022771"/>
    </source>
</evidence>
<reference evidence="8 9" key="1">
    <citation type="submission" date="2014-04" db="EMBL/GenBank/DDBJ databases">
        <authorList>
            <consortium name="DOE Joint Genome Institute"/>
            <person name="Kuo A."/>
            <person name="Martino E."/>
            <person name="Perotto S."/>
            <person name="Kohler A."/>
            <person name="Nagy L.G."/>
            <person name="Floudas D."/>
            <person name="Copeland A."/>
            <person name="Barry K.W."/>
            <person name="Cichocki N."/>
            <person name="Veneault-Fourrey C."/>
            <person name="LaButti K."/>
            <person name="Lindquist E.A."/>
            <person name="Lipzen A."/>
            <person name="Lundell T."/>
            <person name="Morin E."/>
            <person name="Murat C."/>
            <person name="Sun H."/>
            <person name="Tunlid A."/>
            <person name="Henrissat B."/>
            <person name="Grigoriev I.V."/>
            <person name="Hibbett D.S."/>
            <person name="Martin F."/>
            <person name="Nordberg H.P."/>
            <person name="Cantor M.N."/>
            <person name="Hua S.X."/>
        </authorList>
    </citation>
    <scope>NUCLEOTIDE SEQUENCE [LARGE SCALE GENOMIC DNA]</scope>
    <source>
        <strain evidence="8 9">Zn</strain>
    </source>
</reference>
<evidence type="ECO:0000256" key="1">
    <source>
        <dbReference type="ARBA" id="ARBA00022723"/>
    </source>
</evidence>
<feature type="compositionally biased region" description="Polar residues" evidence="6">
    <location>
        <begin position="78"/>
        <end position="87"/>
    </location>
</feature>